<dbReference type="RefSeq" id="WP_160611933.1">
    <property type="nucleotide sequence ID" value="NZ_WTZA01000002.1"/>
</dbReference>
<dbReference type="GO" id="GO:0071555">
    <property type="term" value="P:cell wall organization"/>
    <property type="evidence" value="ECO:0007669"/>
    <property type="project" value="UniProtKB-UniRule"/>
</dbReference>
<dbReference type="CDD" id="cd16913">
    <property type="entry name" value="YkuD_like"/>
    <property type="match status" value="1"/>
</dbReference>
<dbReference type="OrthoDB" id="9778545at2"/>
<dbReference type="InterPro" id="IPR052905">
    <property type="entry name" value="LD-transpeptidase_YkuD-like"/>
</dbReference>
<evidence type="ECO:0000256" key="7">
    <source>
        <dbReference type="PROSITE-ProRule" id="PRU01373"/>
    </source>
</evidence>
<evidence type="ECO:0000313" key="10">
    <source>
        <dbReference type="Proteomes" id="UP000439522"/>
    </source>
</evidence>
<keyword evidence="5 7" id="KW-0573">Peptidoglycan synthesis</keyword>
<dbReference type="PROSITE" id="PS52029">
    <property type="entry name" value="LD_TPASE"/>
    <property type="match status" value="1"/>
</dbReference>
<comment type="pathway">
    <text evidence="1 7">Cell wall biogenesis; peptidoglycan biosynthesis.</text>
</comment>
<feature type="active site" description="Nucleophile" evidence="7">
    <location>
        <position position="384"/>
    </location>
</feature>
<keyword evidence="3" id="KW-0808">Transferase</keyword>
<gene>
    <name evidence="9" type="ORF">GRI40_12905</name>
</gene>
<dbReference type="GO" id="GO:0009252">
    <property type="term" value="P:peptidoglycan biosynthetic process"/>
    <property type="evidence" value="ECO:0007669"/>
    <property type="project" value="UniProtKB-UniPathway"/>
</dbReference>
<dbReference type="SUPFAM" id="SSF141523">
    <property type="entry name" value="L,D-transpeptidase catalytic domain-like"/>
    <property type="match status" value="1"/>
</dbReference>
<keyword evidence="10" id="KW-1185">Reference proteome</keyword>
<feature type="domain" description="L,D-TPase catalytic" evidence="8">
    <location>
        <begin position="229"/>
        <end position="406"/>
    </location>
</feature>
<dbReference type="Pfam" id="PF03734">
    <property type="entry name" value="YkuD"/>
    <property type="match status" value="1"/>
</dbReference>
<evidence type="ECO:0000256" key="2">
    <source>
        <dbReference type="ARBA" id="ARBA00005992"/>
    </source>
</evidence>
<dbReference type="PANTHER" id="PTHR41533">
    <property type="entry name" value="L,D-TRANSPEPTIDASE HI_1667-RELATED"/>
    <property type="match status" value="1"/>
</dbReference>
<evidence type="ECO:0000256" key="4">
    <source>
        <dbReference type="ARBA" id="ARBA00022960"/>
    </source>
</evidence>
<evidence type="ECO:0000259" key="8">
    <source>
        <dbReference type="PROSITE" id="PS52029"/>
    </source>
</evidence>
<evidence type="ECO:0000256" key="3">
    <source>
        <dbReference type="ARBA" id="ARBA00022679"/>
    </source>
</evidence>
<dbReference type="PANTHER" id="PTHR41533:SF2">
    <property type="entry name" value="BLR7131 PROTEIN"/>
    <property type="match status" value="1"/>
</dbReference>
<proteinExistence type="inferred from homology"/>
<protein>
    <submittedName>
        <fullName evidence="9">L,D-transpeptidase family protein</fullName>
    </submittedName>
</protein>
<keyword evidence="6 7" id="KW-0961">Cell wall biogenesis/degradation</keyword>
<dbReference type="UniPathway" id="UPA00219"/>
<organism evidence="9 10">
    <name type="scientific">Tsuneonella aeria</name>
    <dbReference type="NCBI Taxonomy" id="1837929"/>
    <lineage>
        <taxon>Bacteria</taxon>
        <taxon>Pseudomonadati</taxon>
        <taxon>Pseudomonadota</taxon>
        <taxon>Alphaproteobacteria</taxon>
        <taxon>Sphingomonadales</taxon>
        <taxon>Erythrobacteraceae</taxon>
        <taxon>Tsuneonella</taxon>
    </lineage>
</organism>
<comment type="caution">
    <text evidence="9">The sequence shown here is derived from an EMBL/GenBank/DDBJ whole genome shotgun (WGS) entry which is preliminary data.</text>
</comment>
<dbReference type="GO" id="GO:0016740">
    <property type="term" value="F:transferase activity"/>
    <property type="evidence" value="ECO:0007669"/>
    <property type="project" value="UniProtKB-KW"/>
</dbReference>
<evidence type="ECO:0000256" key="5">
    <source>
        <dbReference type="ARBA" id="ARBA00022984"/>
    </source>
</evidence>
<feature type="active site" description="Proton donor/acceptor" evidence="7">
    <location>
        <position position="365"/>
    </location>
</feature>
<reference evidence="9 10" key="1">
    <citation type="submission" date="2019-12" db="EMBL/GenBank/DDBJ databases">
        <title>Genomic-based taxomic classification of the family Erythrobacteraceae.</title>
        <authorList>
            <person name="Xu L."/>
        </authorList>
    </citation>
    <scope>NUCLEOTIDE SEQUENCE [LARGE SCALE GENOMIC DNA]</scope>
    <source>
        <strain evidence="9 10">100921-2</strain>
    </source>
</reference>
<dbReference type="Pfam" id="PF20142">
    <property type="entry name" value="Scaffold"/>
    <property type="match status" value="1"/>
</dbReference>
<evidence type="ECO:0000313" key="9">
    <source>
        <dbReference type="EMBL" id="MXO76114.1"/>
    </source>
</evidence>
<dbReference type="InterPro" id="IPR005490">
    <property type="entry name" value="LD_TPept_cat_dom"/>
</dbReference>
<accession>A0A6I4THK8</accession>
<dbReference type="Proteomes" id="UP000439522">
    <property type="component" value="Unassembled WGS sequence"/>
</dbReference>
<evidence type="ECO:0000256" key="6">
    <source>
        <dbReference type="ARBA" id="ARBA00023316"/>
    </source>
</evidence>
<dbReference type="Gene3D" id="2.40.440.10">
    <property type="entry name" value="L,D-transpeptidase catalytic domain-like"/>
    <property type="match status" value="1"/>
</dbReference>
<evidence type="ECO:0000256" key="1">
    <source>
        <dbReference type="ARBA" id="ARBA00004752"/>
    </source>
</evidence>
<keyword evidence="4 7" id="KW-0133">Cell shape</keyword>
<dbReference type="GO" id="GO:0004180">
    <property type="term" value="F:carboxypeptidase activity"/>
    <property type="evidence" value="ECO:0007669"/>
    <property type="project" value="UniProtKB-ARBA"/>
</dbReference>
<sequence>MTSTSRAFRALSAGAMLVAGMGAVVVMTTAPIAAHAAETRQGLRSPVQAAIANEAGDLDRFYRAREYQPLWLMNDGTAGEAARALLHRLETAQFDGLDERTVKRFQTRSIRRDLDRAADGRASAIAKADVRLSELFANYVRAVRAAPRSDMILESRVLAPVVPTPVSALSAADKAPSLATYIKDMGWMHPFYAPLRDAMEAATFSADERRIIWTNLDRIRALPATPAERYVLVDAASARLWMYENGKPVDTMKVVVGTPETPTPPMAGFIRYAIFNPYWNVPPDMVQGKIAQRVIKGGTRYLRQGGYEVLSGYDADAEILDPAAVDWKSVAAGAPPPHVRQKPGGSNFMGKVKYEFPNAQGIYLHDTPERALLKKEDRQFSNGCVRLEDADRFGKWLLGQSRFKTTAKPEQRVDLPTVVPVYITYLTAFPTAKGIAFRDDVYGRDARMRFAQND</sequence>
<dbReference type="AlphaFoldDB" id="A0A6I4THK8"/>
<dbReference type="GO" id="GO:0008360">
    <property type="term" value="P:regulation of cell shape"/>
    <property type="evidence" value="ECO:0007669"/>
    <property type="project" value="UniProtKB-UniRule"/>
</dbReference>
<dbReference type="InterPro" id="IPR038063">
    <property type="entry name" value="Transpep_catalytic_dom"/>
</dbReference>
<dbReference type="InterPro" id="IPR045380">
    <property type="entry name" value="LD_TPept_scaffold_dom"/>
</dbReference>
<comment type="similarity">
    <text evidence="2">Belongs to the YkuD family.</text>
</comment>
<name>A0A6I4THK8_9SPHN</name>
<dbReference type="EMBL" id="WTZA01000002">
    <property type="protein sequence ID" value="MXO76114.1"/>
    <property type="molecule type" value="Genomic_DNA"/>
</dbReference>